<keyword evidence="1" id="KW-0472">Membrane</keyword>
<evidence type="ECO:0000313" key="3">
    <source>
        <dbReference type="Proteomes" id="UP000199361"/>
    </source>
</evidence>
<feature type="transmembrane region" description="Helical" evidence="1">
    <location>
        <begin position="205"/>
        <end position="229"/>
    </location>
</feature>
<sequence>MTAVSHRVGLSRLTTLLAGRAVFRLMLYGSAALLALAWSRPDFNAYAAVMGAVGWLCMVVQSGGEKAALKLVPRARRTRDDLVGMLRALVAYVPLPPALAAVTALALAPHARVTLYLLGVAYYVGLGCGMLGVALHRALGNYTRDTVHFAVLGVGMGTMAALAFLAGIGPAGYLTGLLALVTALNVALLPGLPRRTRPRPGARRVLAGTVLLMGAADVMNNAMIGALFVELALSPYAAHSGDLYLVTLGWGFALSILYTVQRIYQPQLSLRVAGGGVAGARVLARRMAGLAAAGAALWLLIAGIVLAVWGVDGPVALAVLALTLLPMQALASGATFVVEHTNLRANARAVVVALAAVAGLGVVAISLAGAAGAVYALGANPLVLGLALWRAR</sequence>
<proteinExistence type="predicted"/>
<reference evidence="2 3" key="1">
    <citation type="submission" date="2016-10" db="EMBL/GenBank/DDBJ databases">
        <authorList>
            <person name="de Groot N.N."/>
        </authorList>
    </citation>
    <scope>NUCLEOTIDE SEQUENCE [LARGE SCALE GENOMIC DNA]</scope>
    <source>
        <strain evidence="2 3">CGMCC 4.5598</strain>
    </source>
</reference>
<dbReference type="Proteomes" id="UP000199361">
    <property type="component" value="Unassembled WGS sequence"/>
</dbReference>
<feature type="transmembrane region" description="Helical" evidence="1">
    <location>
        <begin position="349"/>
        <end position="367"/>
    </location>
</feature>
<evidence type="ECO:0008006" key="4">
    <source>
        <dbReference type="Google" id="ProtNLM"/>
    </source>
</evidence>
<accession>A0A1I0AQM0</accession>
<feature type="transmembrane region" description="Helical" evidence="1">
    <location>
        <begin position="45"/>
        <end position="64"/>
    </location>
</feature>
<evidence type="ECO:0000256" key="1">
    <source>
        <dbReference type="SAM" id="Phobius"/>
    </source>
</evidence>
<gene>
    <name evidence="2" type="ORF">SAMN05421811_101861</name>
</gene>
<keyword evidence="3" id="KW-1185">Reference proteome</keyword>
<dbReference type="EMBL" id="FOHX01000001">
    <property type="protein sequence ID" value="SES96046.1"/>
    <property type="molecule type" value="Genomic_DNA"/>
</dbReference>
<protein>
    <recommendedName>
        <fullName evidence="4">Membrane protein involved in the export of O-antigen and teichoic acid</fullName>
    </recommendedName>
</protein>
<keyword evidence="1" id="KW-0812">Transmembrane</keyword>
<dbReference type="AlphaFoldDB" id="A0A1I0AQM0"/>
<feature type="transmembrane region" description="Helical" evidence="1">
    <location>
        <begin position="174"/>
        <end position="193"/>
    </location>
</feature>
<dbReference type="OrthoDB" id="3538362at2"/>
<feature type="transmembrane region" description="Helical" evidence="1">
    <location>
        <begin position="85"/>
        <end position="107"/>
    </location>
</feature>
<feature type="transmembrane region" description="Helical" evidence="1">
    <location>
        <begin position="147"/>
        <end position="168"/>
    </location>
</feature>
<dbReference type="STRING" id="568860.SAMN05421811_101861"/>
<feature type="transmembrane region" description="Helical" evidence="1">
    <location>
        <begin position="21"/>
        <end position="39"/>
    </location>
</feature>
<keyword evidence="1" id="KW-1133">Transmembrane helix</keyword>
<feature type="transmembrane region" description="Helical" evidence="1">
    <location>
        <begin position="113"/>
        <end position="135"/>
    </location>
</feature>
<name>A0A1I0AQM0_9ACTN</name>
<feature type="transmembrane region" description="Helical" evidence="1">
    <location>
        <begin position="288"/>
        <end position="309"/>
    </location>
</feature>
<feature type="transmembrane region" description="Helical" evidence="1">
    <location>
        <begin position="241"/>
        <end position="260"/>
    </location>
</feature>
<evidence type="ECO:0000313" key="2">
    <source>
        <dbReference type="EMBL" id="SES96046.1"/>
    </source>
</evidence>
<organism evidence="2 3">
    <name type="scientific">Nonomuraea wenchangensis</name>
    <dbReference type="NCBI Taxonomy" id="568860"/>
    <lineage>
        <taxon>Bacteria</taxon>
        <taxon>Bacillati</taxon>
        <taxon>Actinomycetota</taxon>
        <taxon>Actinomycetes</taxon>
        <taxon>Streptosporangiales</taxon>
        <taxon>Streptosporangiaceae</taxon>
        <taxon>Nonomuraea</taxon>
    </lineage>
</organism>
<dbReference type="RefSeq" id="WP_091076997.1">
    <property type="nucleotide sequence ID" value="NZ_FOHX01000001.1"/>
</dbReference>
<feature type="transmembrane region" description="Helical" evidence="1">
    <location>
        <begin position="315"/>
        <end position="337"/>
    </location>
</feature>